<dbReference type="SUPFAM" id="SSF52540">
    <property type="entry name" value="P-loop containing nucleoside triphosphate hydrolases"/>
    <property type="match status" value="1"/>
</dbReference>
<dbReference type="GO" id="GO:0035556">
    <property type="term" value="P:intracellular signal transduction"/>
    <property type="evidence" value="ECO:0007669"/>
    <property type="project" value="InterPro"/>
</dbReference>
<dbReference type="PROSITE" id="PS50125">
    <property type="entry name" value="GUANYLATE_CYCLASE_2"/>
    <property type="match status" value="2"/>
</dbReference>
<reference evidence="6" key="1">
    <citation type="journal article" date="2023" name="Commun. Biol.">
        <title>Genome analysis of Parmales, the sister group of diatoms, reveals the evolutionary specialization of diatoms from phago-mixotrophs to photoautotrophs.</title>
        <authorList>
            <person name="Ban H."/>
            <person name="Sato S."/>
            <person name="Yoshikawa S."/>
            <person name="Yamada K."/>
            <person name="Nakamura Y."/>
            <person name="Ichinomiya M."/>
            <person name="Sato N."/>
            <person name="Blanc-Mathieu R."/>
            <person name="Endo H."/>
            <person name="Kuwata A."/>
            <person name="Ogata H."/>
        </authorList>
    </citation>
    <scope>NUCLEOTIDE SEQUENCE [LARGE SCALE GENOMIC DNA]</scope>
</reference>
<dbReference type="Gene3D" id="3.30.70.1230">
    <property type="entry name" value="Nucleotide cyclase"/>
    <property type="match status" value="2"/>
</dbReference>
<gene>
    <name evidence="5" type="ORF">TL16_g06210</name>
</gene>
<protein>
    <recommendedName>
        <fullName evidence="4">Guanylate cyclase domain-containing protein</fullName>
    </recommendedName>
</protein>
<dbReference type="GO" id="GO:0004016">
    <property type="term" value="F:adenylate cyclase activity"/>
    <property type="evidence" value="ECO:0007669"/>
    <property type="project" value="TreeGrafter"/>
</dbReference>
<dbReference type="GO" id="GO:0005524">
    <property type="term" value="F:ATP binding"/>
    <property type="evidence" value="ECO:0007669"/>
    <property type="project" value="UniProtKB-KW"/>
</dbReference>
<dbReference type="Proteomes" id="UP001162640">
    <property type="component" value="Unassembled WGS sequence"/>
</dbReference>
<proteinExistence type="predicted"/>
<feature type="domain" description="Guanylate cyclase" evidence="4">
    <location>
        <begin position="49"/>
        <end position="195"/>
    </location>
</feature>
<dbReference type="GO" id="GO:0009190">
    <property type="term" value="P:cyclic nucleotide biosynthetic process"/>
    <property type="evidence" value="ECO:0007669"/>
    <property type="project" value="InterPro"/>
</dbReference>
<evidence type="ECO:0000256" key="1">
    <source>
        <dbReference type="ARBA" id="ARBA00022741"/>
    </source>
</evidence>
<feature type="region of interest" description="Disordered" evidence="3">
    <location>
        <begin position="740"/>
        <end position="763"/>
    </location>
</feature>
<evidence type="ECO:0000313" key="5">
    <source>
        <dbReference type="EMBL" id="GMH73500.1"/>
    </source>
</evidence>
<dbReference type="Pfam" id="PF13191">
    <property type="entry name" value="AAA_16"/>
    <property type="match status" value="1"/>
</dbReference>
<evidence type="ECO:0000256" key="2">
    <source>
        <dbReference type="ARBA" id="ARBA00022840"/>
    </source>
</evidence>
<dbReference type="PANTHER" id="PTHR16305">
    <property type="entry name" value="TESTICULAR SOLUBLE ADENYLYL CYCLASE"/>
    <property type="match status" value="1"/>
</dbReference>
<dbReference type="EMBL" id="BLQM01000186">
    <property type="protein sequence ID" value="GMH73500.1"/>
    <property type="molecule type" value="Genomic_DNA"/>
</dbReference>
<dbReference type="GO" id="GO:0005737">
    <property type="term" value="C:cytoplasm"/>
    <property type="evidence" value="ECO:0007669"/>
    <property type="project" value="TreeGrafter"/>
</dbReference>
<keyword evidence="1" id="KW-0547">Nucleotide-binding</keyword>
<organism evidence="5 6">
    <name type="scientific">Triparma laevis f. inornata</name>
    <dbReference type="NCBI Taxonomy" id="1714386"/>
    <lineage>
        <taxon>Eukaryota</taxon>
        <taxon>Sar</taxon>
        <taxon>Stramenopiles</taxon>
        <taxon>Ochrophyta</taxon>
        <taxon>Bolidophyceae</taxon>
        <taxon>Parmales</taxon>
        <taxon>Triparmaceae</taxon>
        <taxon>Triparma</taxon>
    </lineage>
</organism>
<dbReference type="AlphaFoldDB" id="A0A9W7AP81"/>
<dbReference type="InterPro" id="IPR003593">
    <property type="entry name" value="AAA+_ATPase"/>
</dbReference>
<dbReference type="InterPro" id="IPR027417">
    <property type="entry name" value="P-loop_NTPase"/>
</dbReference>
<feature type="domain" description="Guanylate cyclase" evidence="4">
    <location>
        <begin position="305"/>
        <end position="445"/>
    </location>
</feature>
<evidence type="ECO:0000259" key="4">
    <source>
        <dbReference type="PROSITE" id="PS50125"/>
    </source>
</evidence>
<comment type="caution">
    <text evidence="5">The sequence shown here is derived from an EMBL/GenBank/DDBJ whole genome shotgun (WGS) entry which is preliminary data.</text>
</comment>
<feature type="compositionally biased region" description="Basic and acidic residues" evidence="3">
    <location>
        <begin position="743"/>
        <end position="753"/>
    </location>
</feature>
<dbReference type="Gene3D" id="3.40.50.300">
    <property type="entry name" value="P-loop containing nucleotide triphosphate hydrolases"/>
    <property type="match status" value="1"/>
</dbReference>
<accession>A0A9W7AP81</accession>
<evidence type="ECO:0000313" key="6">
    <source>
        <dbReference type="Proteomes" id="UP001162640"/>
    </source>
</evidence>
<dbReference type="PANTHER" id="PTHR16305:SF28">
    <property type="entry name" value="GUANYLATE CYCLASE DOMAIN-CONTAINING PROTEIN"/>
    <property type="match status" value="1"/>
</dbReference>
<evidence type="ECO:0000256" key="3">
    <source>
        <dbReference type="SAM" id="MobiDB-lite"/>
    </source>
</evidence>
<sequence>MSSTTADLISSFASHLPTSLLHHLSTPSPSLSPTASSTSRIIQTSPLTPLFFIDISGFTAMSTILSVNDLSLVMNEYFTAIINVVTSFGGDVMKFAGDAIFVTFPPHPPSPSGHRLLLASLCADTLVQTLSSYLPALFKSGVGSKLQKSYLNVHCGLAYDDCTFCVLKSSTYDEQHSRCEFVLFGKVIEEVGLAEGKSNLGEVNCCPKTREFLKNHPDVNWIEGDSDVDSDPNEPTLLCKKGEPLRFTLSPSFSSKILQLKKQTSLHPLSPLNYKKSFKNTIKQLTTDEKRIRELFYDVGSFVHGVAFEEMKESSKVHNELRPVYTVFLNILFKPGDQSFEKLDAVFSCIVKLSSKYSAMIRQFIVDDKGTVCILNYGLKGGVHKNMNEMLFSLLNSLENELNKLNVNFEGGVTLGKCYTGIVGSEERGEYAVMGSFVNLAARLMCADHGKYRTIVSEENGEVKAKGFKNLIKTYGIGGKVGSRGRRMSSVGSYGLTHELQNDNTLFVGRDNETGQIMETAESIYHSPPNPQLIVLIGEGGVGKSSLAKQTAKKLTRRGSKVMKSQCVHTGGVSYPLSSIKGWIRSHVITLMKNHETTNHDSDLESLLKNIGDSICFKGTVGNELLARSLLEIIGLMDESSNVVKVPLNEILLFTAEIIKYGHTSKEGAVLLLDDIQFIDSASKSLVELLMNDDSSLNLLIMATSRESLKIGDSLEIPVRAMGVEDLALLVDGLYNHNNKSMSKGEEEKRESDSPASKRMRKRTSRLIVEKSGDFLNELVNISGGNPFFASEILSMAQDERAIKRTASMSFSWDPTKNHQGLSDRISKLNSVSELILAKFDRLSAVARSVLSVCSVIGSRFMRGEVELLFEGSEIDVAFEELMLSEIICVEDEEGGETTEDDVAFKFVHQLWATTVLENQLSTARVEIHKKLAERMEGGNIARLLKRLRHAREAGLAKIALEVSKEAGRFLILRGWNLQASELYSATLRIDSVEGVLRGEKNETELALEVMTDLAKVSASLGDKQSSARFYQSALKLYQSGVETGNVENNELSFAIVSGIMLLLKWGTIADEDGSYERNLVATFISSAQKAGNNAHVSRAFALKAVMFQRQENYDLAIEAQRELEEVYDIQLSSEISKHYGSDRGAQNYALGAQFMYLRDGDGSEVREQVEKTVGFLDAGVMERRNVHNSFMLLFPLVLVLVEIGQAGRAVELWTKHILETFEEFYTSEASVFFKPVFRLTFLWLRLKEGGGGSFRLTR</sequence>
<dbReference type="SUPFAM" id="SSF55073">
    <property type="entry name" value="Nucleotide cyclase"/>
    <property type="match status" value="1"/>
</dbReference>
<dbReference type="InterPro" id="IPR029787">
    <property type="entry name" value="Nucleotide_cyclase"/>
</dbReference>
<keyword evidence="2" id="KW-0067">ATP-binding</keyword>
<dbReference type="SMART" id="SM00382">
    <property type="entry name" value="AAA"/>
    <property type="match status" value="1"/>
</dbReference>
<dbReference type="InterPro" id="IPR001054">
    <property type="entry name" value="A/G_cyclase"/>
</dbReference>
<dbReference type="InterPro" id="IPR041664">
    <property type="entry name" value="AAA_16"/>
</dbReference>
<dbReference type="CDD" id="cd07302">
    <property type="entry name" value="CHD"/>
    <property type="match status" value="1"/>
</dbReference>
<name>A0A9W7AP81_9STRA</name>